<feature type="transmembrane region" description="Helical" evidence="1">
    <location>
        <begin position="702"/>
        <end position="720"/>
    </location>
</feature>
<accession>A0A9P1PX28</accession>
<feature type="transmembrane region" description="Helical" evidence="1">
    <location>
        <begin position="280"/>
        <end position="303"/>
    </location>
</feature>
<dbReference type="InterPro" id="IPR050250">
    <property type="entry name" value="Macrolide_Exporter_MacB"/>
</dbReference>
<dbReference type="GO" id="GO:0022857">
    <property type="term" value="F:transmembrane transporter activity"/>
    <property type="evidence" value="ECO:0007669"/>
    <property type="project" value="TreeGrafter"/>
</dbReference>
<sequence length="792" mass="90173">MLTSEFFNDLKLSPVSSLLAILITAIGLISLFFVLVLYLTDSRIEKHNNNYKDIYRIETSFNLPNGDEVKSAQIPFPLISVLKNDKDIKSIDYIVRIFTNLHVNDKTYSNIDIYAISTDFFNTLNPYQQKNLYLTQNEIIITPEFNQQYLHLDNPQGHVITLGDKGQFLIKDVVEFNPSSRFKTAAVIAFAPEILDGYHDKRHDWYDTHAYAFITMKSGMSPTPEQLNSHIIQHAPQLPGAPFSPEEFIQLSARNIADIHYDNALPDEISTVVSSSYLNILYASGIFVFFATTMNFFNINNVINTKKRNSFYIKKAVGASNFQLIIEAFLIATFQTAFVLLVALFILMSLVQFSDSARELIFTHGSYNISTALSITTVLTYAAILLAHYLFLLTLTLPNNTYSHNIAIAAQSSQSLYMTRIMFCMQIIIAGIIIYLWAGIMTQMHFMKNYNFGYEKENIITFILSDKLKSKTAINNLQDELRNAVGINNISLSSWRPFDMSRHNISVFHNNQQEKDKLLTVNILKVNKNFINTWGVNILAGEKNLLLPSDNSNVYHAVATKSFMTLMGQQSYDHILNTVFYINENNSQQSVRVLNVIDDFYLADREDTPPPLLILIQNSPQRYGAVKLENIQDFGKVEKILKHHHVNTEHIKSINKLHKEYFSNNILMYNTINTVTLFTVILVLISTIIISTSETKRLEKTLAIMESIGGSIYTHIIFFIQQSIIPIVIAVIISLPVSFLLLHNWLSQYSVIKGLSYVYAAGSFISFILCVIIVMTITLIFNSHILNSQKKK</sequence>
<dbReference type="NCBIfam" id="NF038008">
    <property type="entry name" value="ABC_perm_DarB"/>
    <property type="match status" value="1"/>
</dbReference>
<keyword evidence="1" id="KW-0472">Membrane</keyword>
<reference evidence="2 3" key="1">
    <citation type="submission" date="2015-03" db="EMBL/GenBank/DDBJ databases">
        <authorList>
            <consortium name="Pathogen Informatics"/>
            <person name="Murphy D."/>
        </authorList>
    </citation>
    <scope>NUCLEOTIDE SEQUENCE [LARGE SCALE GENOMIC DNA]</scope>
    <source>
        <strain evidence="2 3">IP27818</strain>
    </source>
</reference>
<dbReference type="Proteomes" id="UP000041356">
    <property type="component" value="Unassembled WGS sequence"/>
</dbReference>
<organism evidence="2 3">
    <name type="scientific">Yersinia enterocolitica</name>
    <dbReference type="NCBI Taxonomy" id="630"/>
    <lineage>
        <taxon>Bacteria</taxon>
        <taxon>Pseudomonadati</taxon>
        <taxon>Pseudomonadota</taxon>
        <taxon>Gammaproteobacteria</taxon>
        <taxon>Enterobacterales</taxon>
        <taxon>Yersiniaceae</taxon>
        <taxon>Yersinia</taxon>
    </lineage>
</organism>
<evidence type="ECO:0000313" key="2">
    <source>
        <dbReference type="EMBL" id="CNF97122.1"/>
    </source>
</evidence>
<dbReference type="PANTHER" id="PTHR30572">
    <property type="entry name" value="MEMBRANE COMPONENT OF TRANSPORTER-RELATED"/>
    <property type="match status" value="1"/>
</dbReference>
<keyword evidence="1" id="KW-0812">Transmembrane</keyword>
<feature type="transmembrane region" description="Helical" evidence="1">
    <location>
        <begin position="372"/>
        <end position="397"/>
    </location>
</feature>
<protein>
    <submittedName>
        <fullName evidence="2">Membrane protein</fullName>
    </submittedName>
</protein>
<keyword evidence="1" id="KW-1133">Transmembrane helix</keyword>
<gene>
    <name evidence="2" type="ORF">ERS137939_02893</name>
</gene>
<dbReference type="RefSeq" id="WP_050131482.1">
    <property type="nucleotide sequence ID" value="NZ_CP124242.1"/>
</dbReference>
<evidence type="ECO:0000313" key="3">
    <source>
        <dbReference type="Proteomes" id="UP000041356"/>
    </source>
</evidence>
<evidence type="ECO:0000256" key="1">
    <source>
        <dbReference type="SAM" id="Phobius"/>
    </source>
</evidence>
<name>A0A9P1PX28_YEREN</name>
<proteinExistence type="predicted"/>
<dbReference type="GO" id="GO:0005886">
    <property type="term" value="C:plasma membrane"/>
    <property type="evidence" value="ECO:0007669"/>
    <property type="project" value="TreeGrafter"/>
</dbReference>
<feature type="transmembrane region" description="Helical" evidence="1">
    <location>
        <begin position="666"/>
        <end position="690"/>
    </location>
</feature>
<feature type="transmembrane region" description="Helical" evidence="1">
    <location>
        <begin position="417"/>
        <end position="438"/>
    </location>
</feature>
<dbReference type="EMBL" id="CPZF01000007">
    <property type="protein sequence ID" value="CNF97122.1"/>
    <property type="molecule type" value="Genomic_DNA"/>
</dbReference>
<comment type="caution">
    <text evidence="2">The sequence shown here is derived from an EMBL/GenBank/DDBJ whole genome shotgun (WGS) entry which is preliminary data.</text>
</comment>
<dbReference type="AlphaFoldDB" id="A0A9P1PX28"/>
<feature type="transmembrane region" description="Helical" evidence="1">
    <location>
        <begin position="727"/>
        <end position="746"/>
    </location>
</feature>
<feature type="transmembrane region" description="Helical" evidence="1">
    <location>
        <begin position="323"/>
        <end position="351"/>
    </location>
</feature>
<feature type="transmembrane region" description="Helical" evidence="1">
    <location>
        <begin position="15"/>
        <end position="39"/>
    </location>
</feature>
<feature type="transmembrane region" description="Helical" evidence="1">
    <location>
        <begin position="758"/>
        <end position="782"/>
    </location>
</feature>
<dbReference type="PANTHER" id="PTHR30572:SF4">
    <property type="entry name" value="ABC TRANSPORTER PERMEASE YTRF"/>
    <property type="match status" value="1"/>
</dbReference>